<reference evidence="2" key="2">
    <citation type="submission" date="2020-11" db="EMBL/GenBank/DDBJ databases">
        <authorList>
            <person name="McCartney M.A."/>
            <person name="Auch B."/>
            <person name="Kono T."/>
            <person name="Mallez S."/>
            <person name="Becker A."/>
            <person name="Gohl D.M."/>
            <person name="Silverstein K.A.T."/>
            <person name="Koren S."/>
            <person name="Bechman K.B."/>
            <person name="Herman A."/>
            <person name="Abrahante J.E."/>
            <person name="Garbe J."/>
        </authorList>
    </citation>
    <scope>NUCLEOTIDE SEQUENCE</scope>
    <source>
        <strain evidence="2">Duluth1</strain>
        <tissue evidence="2">Whole animal</tissue>
    </source>
</reference>
<reference evidence="2" key="1">
    <citation type="journal article" date="2019" name="bioRxiv">
        <title>The Genome of the Zebra Mussel, Dreissena polymorpha: A Resource for Invasive Species Research.</title>
        <authorList>
            <person name="McCartney M.A."/>
            <person name="Auch B."/>
            <person name="Kono T."/>
            <person name="Mallez S."/>
            <person name="Zhang Y."/>
            <person name="Obille A."/>
            <person name="Becker A."/>
            <person name="Abrahante J.E."/>
            <person name="Garbe J."/>
            <person name="Badalamenti J.P."/>
            <person name="Herman A."/>
            <person name="Mangelson H."/>
            <person name="Liachko I."/>
            <person name="Sullivan S."/>
            <person name="Sone E.D."/>
            <person name="Koren S."/>
            <person name="Silverstein K.A.T."/>
            <person name="Beckman K.B."/>
            <person name="Gohl D.M."/>
        </authorList>
    </citation>
    <scope>NUCLEOTIDE SEQUENCE</scope>
    <source>
        <strain evidence="2">Duluth1</strain>
        <tissue evidence="2">Whole animal</tissue>
    </source>
</reference>
<gene>
    <name evidence="2" type="ORF">DPMN_135259</name>
</gene>
<dbReference type="Proteomes" id="UP000828390">
    <property type="component" value="Unassembled WGS sequence"/>
</dbReference>
<keyword evidence="3" id="KW-1185">Reference proteome</keyword>
<name>A0A9D4JEH7_DREPO</name>
<feature type="region of interest" description="Disordered" evidence="1">
    <location>
        <begin position="115"/>
        <end position="134"/>
    </location>
</feature>
<organism evidence="2 3">
    <name type="scientific">Dreissena polymorpha</name>
    <name type="common">Zebra mussel</name>
    <name type="synonym">Mytilus polymorpha</name>
    <dbReference type="NCBI Taxonomy" id="45954"/>
    <lineage>
        <taxon>Eukaryota</taxon>
        <taxon>Metazoa</taxon>
        <taxon>Spiralia</taxon>
        <taxon>Lophotrochozoa</taxon>
        <taxon>Mollusca</taxon>
        <taxon>Bivalvia</taxon>
        <taxon>Autobranchia</taxon>
        <taxon>Heteroconchia</taxon>
        <taxon>Euheterodonta</taxon>
        <taxon>Imparidentia</taxon>
        <taxon>Neoheterodontei</taxon>
        <taxon>Myida</taxon>
        <taxon>Dreissenoidea</taxon>
        <taxon>Dreissenidae</taxon>
        <taxon>Dreissena</taxon>
    </lineage>
</organism>
<sequence length="134" mass="14805">MGENFGDKLKFVKRDAFARGFRAWAAVSSRGKPEDQNNSQRDQAKLQISLRNKESVSSFTRSSLLTNCLQLSWVPTADQINSIKPDQAVGYWSCAVGMSGRVELGRVWSGNFGDRDDRVDRIGSGNPPPSVDPI</sequence>
<evidence type="ECO:0000313" key="2">
    <source>
        <dbReference type="EMBL" id="KAH3806929.1"/>
    </source>
</evidence>
<dbReference type="EMBL" id="JAIWYP010000006">
    <property type="protein sequence ID" value="KAH3806929.1"/>
    <property type="molecule type" value="Genomic_DNA"/>
</dbReference>
<proteinExistence type="predicted"/>
<protein>
    <submittedName>
        <fullName evidence="2">Uncharacterized protein</fullName>
    </submittedName>
</protein>
<accession>A0A9D4JEH7</accession>
<evidence type="ECO:0000256" key="1">
    <source>
        <dbReference type="SAM" id="MobiDB-lite"/>
    </source>
</evidence>
<evidence type="ECO:0000313" key="3">
    <source>
        <dbReference type="Proteomes" id="UP000828390"/>
    </source>
</evidence>
<comment type="caution">
    <text evidence="2">The sequence shown here is derived from an EMBL/GenBank/DDBJ whole genome shotgun (WGS) entry which is preliminary data.</text>
</comment>
<dbReference type="AlphaFoldDB" id="A0A9D4JEH7"/>